<protein>
    <submittedName>
        <fullName evidence="2">Regulatory protein, FmdB family</fullName>
    </submittedName>
</protein>
<dbReference type="InterPro" id="IPR013429">
    <property type="entry name" value="Regulatory_FmdB_Zinc_ribbon"/>
</dbReference>
<dbReference type="HOGENOM" id="CLU_136025_4_0_7"/>
<dbReference type="SMART" id="SM00834">
    <property type="entry name" value="CxxC_CXXC_SSSS"/>
    <property type="match status" value="1"/>
</dbReference>
<dbReference type="AlphaFoldDB" id="B8FAP1"/>
<keyword evidence="3" id="KW-1185">Reference proteome</keyword>
<organism evidence="2 3">
    <name type="scientific">Desulfatibacillum aliphaticivorans</name>
    <dbReference type="NCBI Taxonomy" id="218208"/>
    <lineage>
        <taxon>Bacteria</taxon>
        <taxon>Pseudomonadati</taxon>
        <taxon>Thermodesulfobacteriota</taxon>
        <taxon>Desulfobacteria</taxon>
        <taxon>Desulfobacterales</taxon>
        <taxon>Desulfatibacillaceae</taxon>
        <taxon>Desulfatibacillum</taxon>
    </lineage>
</organism>
<feature type="domain" description="Putative regulatory protein FmdB zinc ribbon" evidence="1">
    <location>
        <begin position="1"/>
        <end position="43"/>
    </location>
</feature>
<accession>B8FAP1</accession>
<evidence type="ECO:0000313" key="3">
    <source>
        <dbReference type="Proteomes" id="UP000000739"/>
    </source>
</evidence>
<reference evidence="2 3" key="1">
    <citation type="journal article" date="2012" name="Environ. Microbiol.">
        <title>The genome sequence of Desulfatibacillum alkenivorans AK-01: a blueprint for anaerobic alkane oxidation.</title>
        <authorList>
            <person name="Callaghan A.V."/>
            <person name="Morris B.E."/>
            <person name="Pereira I.A."/>
            <person name="McInerney M.J."/>
            <person name="Austin R.N."/>
            <person name="Groves J.T."/>
            <person name="Kukor J.J."/>
            <person name="Suflita J.M."/>
            <person name="Young L.Y."/>
            <person name="Zylstra G.J."/>
            <person name="Wawrik B."/>
        </authorList>
    </citation>
    <scope>NUCLEOTIDE SEQUENCE [LARGE SCALE GENOMIC DNA]</scope>
    <source>
        <strain evidence="2 3">AK-01</strain>
    </source>
</reference>
<dbReference type="KEGG" id="dal:Dalk_1639"/>
<evidence type="ECO:0000259" key="1">
    <source>
        <dbReference type="SMART" id="SM00834"/>
    </source>
</evidence>
<proteinExistence type="predicted"/>
<name>B8FAP1_DESAL</name>
<sequence>MPIYEFKCMECNEVFEVLCVNSDDTVAMECKKCQSPNIERILSSTNFAMGSGGGAKSGMSSETRNCSTGSCTTYNVPGVE</sequence>
<gene>
    <name evidence="2" type="ordered locus">Dalk_1639</name>
</gene>
<dbReference type="NCBIfam" id="TIGR02605">
    <property type="entry name" value="CxxC_CxxC_SSSS"/>
    <property type="match status" value="1"/>
</dbReference>
<dbReference type="EMBL" id="CP001322">
    <property type="protein sequence ID" value="ACL03337.1"/>
    <property type="molecule type" value="Genomic_DNA"/>
</dbReference>
<dbReference type="eggNOG" id="COG2331">
    <property type="taxonomic scope" value="Bacteria"/>
</dbReference>
<dbReference type="Pfam" id="PF09723">
    <property type="entry name" value="Zn_ribbon_8"/>
    <property type="match status" value="1"/>
</dbReference>
<dbReference type="Proteomes" id="UP000000739">
    <property type="component" value="Chromosome"/>
</dbReference>
<evidence type="ECO:0000313" key="2">
    <source>
        <dbReference type="EMBL" id="ACL03337.1"/>
    </source>
</evidence>
<dbReference type="RefSeq" id="WP_012610771.1">
    <property type="nucleotide sequence ID" value="NC_011768.1"/>
</dbReference>